<dbReference type="InterPro" id="IPR018368">
    <property type="entry name" value="ClpA/B_CS1"/>
</dbReference>
<keyword evidence="11" id="KW-1185">Reference proteome</keyword>
<dbReference type="OMA" id="VSKMMQG"/>
<proteinExistence type="inferred from homology"/>
<dbReference type="EMBL" id="KE561047">
    <property type="protein sequence ID" value="EPZ33699.1"/>
    <property type="molecule type" value="Genomic_DNA"/>
</dbReference>
<name>A0A075AYT3_ROZAC</name>
<dbReference type="OrthoDB" id="47330at2759"/>
<dbReference type="InterPro" id="IPR027417">
    <property type="entry name" value="P-loop_NTPase"/>
</dbReference>
<dbReference type="GO" id="GO:0050821">
    <property type="term" value="P:protein stabilization"/>
    <property type="evidence" value="ECO:0007669"/>
    <property type="project" value="EnsemblFungi"/>
</dbReference>
<dbReference type="STRING" id="988480.A0A075AYT3"/>
<dbReference type="Pfam" id="PF17871">
    <property type="entry name" value="AAA_lid_9"/>
    <property type="match status" value="1"/>
</dbReference>
<feature type="coiled-coil region" evidence="7">
    <location>
        <begin position="272"/>
        <end position="352"/>
    </location>
</feature>
<keyword evidence="4 6" id="KW-0067">ATP-binding</keyword>
<dbReference type="PANTHER" id="PTHR11638:SF176">
    <property type="entry name" value="HEAT SHOCK PROTEIN 78, MITOCHONDRIAL"/>
    <property type="match status" value="1"/>
</dbReference>
<dbReference type="FunFam" id="3.40.50.300:FF:000120">
    <property type="entry name" value="ATP-dependent chaperone ClpB"/>
    <property type="match status" value="1"/>
</dbReference>
<dbReference type="Pfam" id="PF10431">
    <property type="entry name" value="ClpB_D2-small"/>
    <property type="match status" value="1"/>
</dbReference>
<dbReference type="GO" id="GO:0051787">
    <property type="term" value="F:misfolded protein binding"/>
    <property type="evidence" value="ECO:0007669"/>
    <property type="project" value="EnsemblFungi"/>
</dbReference>
<dbReference type="GO" id="GO:0005524">
    <property type="term" value="F:ATP binding"/>
    <property type="evidence" value="ECO:0007669"/>
    <property type="project" value="UniProtKB-KW"/>
</dbReference>
<protein>
    <submittedName>
        <fullName evidence="10">Chaperonin ClpA/B domain-containing protein</fullName>
    </submittedName>
</protein>
<sequence>FKLPGQDPFPPGEALKKFGIDLTDLANKGKLDPVIGREEEIRRTIQVLSRRQKNNPVLIGYWSRKDGYCRSKNSFNLKKGLATRIINGEVPDSIKGKKVISLDLGSLVAGAKFRGDFEDRLKALLKDVQSEKNVILFIDEIHMLLGLGKAEGSMDASNMLKPQLARGELRCCGATTLNEWKQIEKDAALARRFQPILIQPPTVEDTVSILRGLKERYENFHGVRISDAALVSAAINSQRYISDRFLPDKAIDLIDEAASRLRLQQESKPEVLQDLDNSILTIQIELESLRKETNKASLERREKLEKDLELKKKESEKLTLLWLEEKQKLEEIKSLKAQLEVARKELENAQRSGNLMRAGELRYSVIPEIEKKLPKESEDEVEDVHLVRQYVTSNDIAAVISKATGIPIASMMKGEREKLLELEKRLETRVVGQDEAIKAVADAVRLGRTGFHNPKRPIASFLFLGPTGVGKTELCKALAQFMFDSENAVTRIDMSEYMEKFSFSRLIGAPPGYVGFEEGGELTNAVRRKPYSIVLLDEFEKAHREVANLLLQVLDDGHLTDSQGRKVDFKNTIIIMTSNIGADLLANEDEGINSETRKEITLMLRHQFSPEFVNRIDEVVMFNKLSKQNLRSIVDIRLKEMEHLLSSHQLKINVSDEAKAYLAEKGYDPVFGARPLQRVLQRELSKMMIDGSISDNESVNINVQESENNQKHLLIEKIPKPTQMVEKS</sequence>
<dbReference type="Gene3D" id="1.10.8.60">
    <property type="match status" value="1"/>
</dbReference>
<evidence type="ECO:0000256" key="1">
    <source>
        <dbReference type="ARBA" id="ARBA00008675"/>
    </source>
</evidence>
<dbReference type="Proteomes" id="UP000030755">
    <property type="component" value="Unassembled WGS sequence"/>
</dbReference>
<dbReference type="GO" id="GO:0034605">
    <property type="term" value="P:cellular response to heat"/>
    <property type="evidence" value="ECO:0007669"/>
    <property type="project" value="EnsemblFungi"/>
</dbReference>
<dbReference type="Pfam" id="PF07724">
    <property type="entry name" value="AAA_2"/>
    <property type="match status" value="1"/>
</dbReference>
<dbReference type="InterPro" id="IPR003593">
    <property type="entry name" value="AAA+_ATPase"/>
</dbReference>
<dbReference type="HOGENOM" id="CLU_005070_4_0_1"/>
<dbReference type="SMART" id="SM00382">
    <property type="entry name" value="AAA"/>
    <property type="match status" value="2"/>
</dbReference>
<evidence type="ECO:0000259" key="8">
    <source>
        <dbReference type="SMART" id="SM00382"/>
    </source>
</evidence>
<dbReference type="FunFam" id="3.40.50.300:FF:000025">
    <property type="entry name" value="ATP-dependent Clp protease subunit"/>
    <property type="match status" value="1"/>
</dbReference>
<evidence type="ECO:0000256" key="2">
    <source>
        <dbReference type="ARBA" id="ARBA00022737"/>
    </source>
</evidence>
<evidence type="ECO:0000313" key="10">
    <source>
        <dbReference type="EMBL" id="EPZ33699.1"/>
    </source>
</evidence>
<evidence type="ECO:0000256" key="7">
    <source>
        <dbReference type="SAM" id="Coils"/>
    </source>
</evidence>
<dbReference type="InterPro" id="IPR050130">
    <property type="entry name" value="ClpA_ClpB"/>
</dbReference>
<dbReference type="CDD" id="cd00009">
    <property type="entry name" value="AAA"/>
    <property type="match status" value="1"/>
</dbReference>
<dbReference type="PRINTS" id="PR00300">
    <property type="entry name" value="CLPPROTEASEA"/>
</dbReference>
<evidence type="ECO:0000256" key="5">
    <source>
        <dbReference type="ARBA" id="ARBA00023186"/>
    </source>
</evidence>
<dbReference type="AlphaFoldDB" id="A0A075AYT3"/>
<dbReference type="InterPro" id="IPR003959">
    <property type="entry name" value="ATPase_AAA_core"/>
</dbReference>
<feature type="non-terminal residue" evidence="10">
    <location>
        <position position="1"/>
    </location>
</feature>
<dbReference type="SUPFAM" id="SSF52540">
    <property type="entry name" value="P-loop containing nucleoside triphosphate hydrolases"/>
    <property type="match status" value="2"/>
</dbReference>
<organism evidence="10 11">
    <name type="scientific">Rozella allomycis (strain CSF55)</name>
    <dbReference type="NCBI Taxonomy" id="988480"/>
    <lineage>
        <taxon>Eukaryota</taxon>
        <taxon>Fungi</taxon>
        <taxon>Fungi incertae sedis</taxon>
        <taxon>Cryptomycota</taxon>
        <taxon>Cryptomycota incertae sedis</taxon>
        <taxon>Rozella</taxon>
    </lineage>
</organism>
<keyword evidence="7" id="KW-0175">Coiled coil</keyword>
<dbReference type="PANTHER" id="PTHR11638">
    <property type="entry name" value="ATP-DEPENDENT CLP PROTEASE"/>
    <property type="match status" value="1"/>
</dbReference>
<evidence type="ECO:0000256" key="6">
    <source>
        <dbReference type="RuleBase" id="RU004432"/>
    </source>
</evidence>
<keyword evidence="3 6" id="KW-0547">Nucleotide-binding</keyword>
<dbReference type="PROSITE" id="PS00871">
    <property type="entry name" value="CLPAB_2"/>
    <property type="match status" value="1"/>
</dbReference>
<dbReference type="GO" id="GO:0043335">
    <property type="term" value="P:protein unfolding"/>
    <property type="evidence" value="ECO:0007669"/>
    <property type="project" value="EnsemblFungi"/>
</dbReference>
<comment type="similarity">
    <text evidence="1 6">Belongs to the ClpA/ClpB family.</text>
</comment>
<dbReference type="InterPro" id="IPR028299">
    <property type="entry name" value="ClpA/B_CS2"/>
</dbReference>
<keyword evidence="5 6" id="KW-0143">Chaperone</keyword>
<evidence type="ECO:0000259" key="9">
    <source>
        <dbReference type="SMART" id="SM01086"/>
    </source>
</evidence>
<dbReference type="InterPro" id="IPR019489">
    <property type="entry name" value="Clp_ATPase_C"/>
</dbReference>
<dbReference type="GO" id="GO:0016887">
    <property type="term" value="F:ATP hydrolysis activity"/>
    <property type="evidence" value="ECO:0007669"/>
    <property type="project" value="EnsemblFungi"/>
</dbReference>
<evidence type="ECO:0000256" key="4">
    <source>
        <dbReference type="ARBA" id="ARBA00022840"/>
    </source>
</evidence>
<dbReference type="Pfam" id="PF00004">
    <property type="entry name" value="AAA"/>
    <property type="match status" value="1"/>
</dbReference>
<dbReference type="Gene3D" id="3.40.50.300">
    <property type="entry name" value="P-loop containing nucleotide triphosphate hydrolases"/>
    <property type="match status" value="3"/>
</dbReference>
<dbReference type="GO" id="GO:0042026">
    <property type="term" value="P:protein refolding"/>
    <property type="evidence" value="ECO:0007669"/>
    <property type="project" value="EnsemblFungi"/>
</dbReference>
<dbReference type="InterPro" id="IPR041546">
    <property type="entry name" value="ClpA/ClpB_AAA_lid"/>
</dbReference>
<reference evidence="10 11" key="1">
    <citation type="journal article" date="2013" name="Curr. Biol.">
        <title>Shared signatures of parasitism and phylogenomics unite Cryptomycota and microsporidia.</title>
        <authorList>
            <person name="James T.Y."/>
            <person name="Pelin A."/>
            <person name="Bonen L."/>
            <person name="Ahrendt S."/>
            <person name="Sain D."/>
            <person name="Corradi N."/>
            <person name="Stajich J.E."/>
        </authorList>
    </citation>
    <scope>NUCLEOTIDE SEQUENCE [LARGE SCALE GENOMIC DNA]</scope>
    <source>
        <strain evidence="10 11">CSF55</strain>
    </source>
</reference>
<evidence type="ECO:0000313" key="11">
    <source>
        <dbReference type="Proteomes" id="UP000030755"/>
    </source>
</evidence>
<keyword evidence="2" id="KW-0677">Repeat</keyword>
<evidence type="ECO:0000256" key="3">
    <source>
        <dbReference type="ARBA" id="ARBA00022741"/>
    </source>
</evidence>
<feature type="domain" description="AAA+ ATPase" evidence="8">
    <location>
        <begin position="457"/>
        <end position="604"/>
    </location>
</feature>
<dbReference type="GO" id="GO:0005759">
    <property type="term" value="C:mitochondrial matrix"/>
    <property type="evidence" value="ECO:0007669"/>
    <property type="project" value="EnsemblFungi"/>
</dbReference>
<dbReference type="CDD" id="cd19499">
    <property type="entry name" value="RecA-like_ClpB_Hsp104-like"/>
    <property type="match status" value="1"/>
</dbReference>
<dbReference type="InterPro" id="IPR001270">
    <property type="entry name" value="ClpA/B"/>
</dbReference>
<dbReference type="PROSITE" id="PS00870">
    <property type="entry name" value="CLPAB_1"/>
    <property type="match status" value="1"/>
</dbReference>
<gene>
    <name evidence="10" type="ORF">O9G_000475</name>
</gene>
<accession>A0A075AYT3</accession>
<dbReference type="SMART" id="SM01086">
    <property type="entry name" value="ClpB_D2-small"/>
    <property type="match status" value="1"/>
</dbReference>
<feature type="domain" description="Clp ATPase C-terminal" evidence="9">
    <location>
        <begin position="625"/>
        <end position="713"/>
    </location>
</feature>
<feature type="domain" description="AAA+ ATPase" evidence="8">
    <location>
        <begin position="77"/>
        <end position="202"/>
    </location>
</feature>